<feature type="compositionally biased region" description="Polar residues" evidence="1">
    <location>
        <begin position="146"/>
        <end position="158"/>
    </location>
</feature>
<gene>
    <name evidence="2" type="ORF">BIW11_13391</name>
</gene>
<dbReference type="EMBL" id="MNPL01027877">
    <property type="protein sequence ID" value="OQR67647.1"/>
    <property type="molecule type" value="Genomic_DNA"/>
</dbReference>
<reference evidence="2 3" key="1">
    <citation type="journal article" date="2017" name="Gigascience">
        <title>Draft genome of the honey bee ectoparasitic mite, Tropilaelaps mercedesae, is shaped by the parasitic life history.</title>
        <authorList>
            <person name="Dong X."/>
            <person name="Armstrong S.D."/>
            <person name="Xia D."/>
            <person name="Makepeace B.L."/>
            <person name="Darby A.C."/>
            <person name="Kadowaki T."/>
        </authorList>
    </citation>
    <scope>NUCLEOTIDE SEQUENCE [LARGE SCALE GENOMIC DNA]</scope>
    <source>
        <strain evidence="2">Wuxi-XJTLU</strain>
    </source>
</reference>
<evidence type="ECO:0000256" key="1">
    <source>
        <dbReference type="SAM" id="MobiDB-lite"/>
    </source>
</evidence>
<dbReference type="Proteomes" id="UP000192247">
    <property type="component" value="Unassembled WGS sequence"/>
</dbReference>
<protein>
    <submittedName>
        <fullName evidence="2">Uncharacterized protein</fullName>
    </submittedName>
</protein>
<dbReference type="InParanoid" id="A0A1V9X2D9"/>
<accession>A0A1V9X2D9</accession>
<name>A0A1V9X2D9_9ACAR</name>
<feature type="region of interest" description="Disordered" evidence="1">
    <location>
        <begin position="122"/>
        <end position="158"/>
    </location>
</feature>
<organism evidence="2 3">
    <name type="scientific">Tropilaelaps mercedesae</name>
    <dbReference type="NCBI Taxonomy" id="418985"/>
    <lineage>
        <taxon>Eukaryota</taxon>
        <taxon>Metazoa</taxon>
        <taxon>Ecdysozoa</taxon>
        <taxon>Arthropoda</taxon>
        <taxon>Chelicerata</taxon>
        <taxon>Arachnida</taxon>
        <taxon>Acari</taxon>
        <taxon>Parasitiformes</taxon>
        <taxon>Mesostigmata</taxon>
        <taxon>Gamasina</taxon>
        <taxon>Dermanyssoidea</taxon>
        <taxon>Laelapidae</taxon>
        <taxon>Tropilaelaps</taxon>
    </lineage>
</organism>
<comment type="caution">
    <text evidence="2">The sequence shown here is derived from an EMBL/GenBank/DDBJ whole genome shotgun (WGS) entry which is preliminary data.</text>
</comment>
<dbReference type="AlphaFoldDB" id="A0A1V9X2D9"/>
<proteinExistence type="predicted"/>
<sequence length="158" mass="16202">MESADQYSSATPVGVPAAANAAPQAGNAGGALPDGEIQLTMFDKMRRMVSTDEEWDAILLQKMELKRNREQGLPDPPQQPFSIGGAVGNVGAAIGNKVGGVLTKAKGAIPVQLPSMPAMPNIPIPGLNKSQGSETVGDAAAAAASQDYSQMDSTVAQQ</sequence>
<evidence type="ECO:0000313" key="2">
    <source>
        <dbReference type="EMBL" id="OQR67647.1"/>
    </source>
</evidence>
<evidence type="ECO:0000313" key="3">
    <source>
        <dbReference type="Proteomes" id="UP000192247"/>
    </source>
</evidence>
<keyword evidence="3" id="KW-1185">Reference proteome</keyword>
<dbReference type="OrthoDB" id="6478725at2759"/>